<dbReference type="Pfam" id="PF13481">
    <property type="entry name" value="AAA_25"/>
    <property type="match status" value="1"/>
</dbReference>
<comment type="similarity">
    <text evidence="11 13">Belongs to the RecA family. RadA subfamily.</text>
</comment>
<dbReference type="SUPFAM" id="SSF52540">
    <property type="entry name" value="P-loop containing nucleoside triphosphate hydrolases"/>
    <property type="match status" value="1"/>
</dbReference>
<keyword evidence="2 11" id="KW-0547">Nucleotide-binding</keyword>
<dbReference type="SMART" id="SM00382">
    <property type="entry name" value="AAA"/>
    <property type="match status" value="1"/>
</dbReference>
<dbReference type="GO" id="GO:0000725">
    <property type="term" value="P:recombinational repair"/>
    <property type="evidence" value="ECO:0007669"/>
    <property type="project" value="UniProtKB-UniRule"/>
</dbReference>
<dbReference type="InterPro" id="IPR003593">
    <property type="entry name" value="AAA+_ATPase"/>
</dbReference>
<evidence type="ECO:0000256" key="11">
    <source>
        <dbReference type="HAMAP-Rule" id="MF_01498"/>
    </source>
</evidence>
<evidence type="ECO:0000256" key="7">
    <source>
        <dbReference type="ARBA" id="ARBA00022840"/>
    </source>
</evidence>
<evidence type="ECO:0000256" key="13">
    <source>
        <dbReference type="RuleBase" id="RU003555"/>
    </source>
</evidence>
<feature type="binding site" evidence="11">
    <location>
        <begin position="95"/>
        <end position="102"/>
    </location>
    <ligand>
        <name>ATP</name>
        <dbReference type="ChEBI" id="CHEBI:30616"/>
    </ligand>
</feature>
<dbReference type="SUPFAM" id="SSF54211">
    <property type="entry name" value="Ribosomal protein S5 domain 2-like"/>
    <property type="match status" value="1"/>
</dbReference>
<dbReference type="GO" id="GO:0008270">
    <property type="term" value="F:zinc ion binding"/>
    <property type="evidence" value="ECO:0007669"/>
    <property type="project" value="UniProtKB-KW"/>
</dbReference>
<dbReference type="Pfam" id="PF18073">
    <property type="entry name" value="Zn_ribbon_LapB"/>
    <property type="match status" value="1"/>
</dbReference>
<evidence type="ECO:0000256" key="8">
    <source>
        <dbReference type="ARBA" id="ARBA00023016"/>
    </source>
</evidence>
<dbReference type="OrthoDB" id="9803906at2"/>
<evidence type="ECO:0000256" key="4">
    <source>
        <dbReference type="ARBA" id="ARBA00022771"/>
    </source>
</evidence>
<comment type="function">
    <text evidence="13">DNA-dependent ATPase involved in processing of recombination intermediates, plays a role in repairing DNA breaks. Stimulates the branch migration of RecA-mediated strand transfer reactions, allowing the 3' invading strand to extend heteroduplex DNA faster. Binds ssDNA in the presence of ADP but not other nucleotides, has ATPase activity that is stimulated by ssDNA and various branched DNA structures, but inhibited by SSB. Does not have RecA's homology-searching function.</text>
</comment>
<dbReference type="GO" id="GO:0005524">
    <property type="term" value="F:ATP binding"/>
    <property type="evidence" value="ECO:0007669"/>
    <property type="project" value="UniProtKB-UniRule"/>
</dbReference>
<dbReference type="PRINTS" id="PR01874">
    <property type="entry name" value="DNAREPAIRADA"/>
</dbReference>
<feature type="short sequence motif" description="RadA KNRFG motif" evidence="11">
    <location>
        <begin position="250"/>
        <end position="254"/>
    </location>
</feature>
<sequence length="449" mass="47456">MARSKTQYICRACGATSPKWAGQCGECGAWNTLEEAAPVASAGPRGGGYAGESARITRLGEVETGELPRTSTGISELDRALGGGLVTGSVILIGGDPGIGKSTLLLQTLAALPAEQTLYVTGEESAQQVSMRGQRLGLEVDGLRLLTETQVENIIATCESERPGVLVIDSIQTLFTAASQSAPGSVSQVRDAAAALVRLAKQRGITVILVGHVTKDGQLAGPRILEHMVDTVLYFEGDPDGRYRMLRAVKNRFGAVNELGVFAMLETGLKPVSNPSAIFLSRHENPVPGSVVMVTREGTRPLLVEVQALVAESHASQPRRITVGLEQNRLTMLLAVLHRHGGVALFDQDVFINVVGGVRVTETAADLPMLAAALSSLRDRPLPQELLAFGEVGLAGEIRPVPNGEERLREAAKHGYTRAIAPAANAPRKPIKGMEVVAVSRLGEVLDAL</sequence>
<dbReference type="PANTHER" id="PTHR32472">
    <property type="entry name" value="DNA REPAIR PROTEIN RADA"/>
    <property type="match status" value="1"/>
</dbReference>
<dbReference type="EMBL" id="MUZR01000051">
    <property type="protein sequence ID" value="OOC09365.1"/>
    <property type="molecule type" value="Genomic_DNA"/>
</dbReference>
<dbReference type="InterPro" id="IPR027417">
    <property type="entry name" value="P-loop_NTPase"/>
</dbReference>
<dbReference type="GO" id="GO:0003684">
    <property type="term" value="F:damaged DNA binding"/>
    <property type="evidence" value="ECO:0007669"/>
    <property type="project" value="InterPro"/>
</dbReference>
<feature type="domain" description="RecA family profile 1" evidence="14">
    <location>
        <begin position="66"/>
        <end position="213"/>
    </location>
</feature>
<protein>
    <recommendedName>
        <fullName evidence="11 12">DNA repair protein RadA</fullName>
    </recommendedName>
</protein>
<dbReference type="FunFam" id="3.30.230.10:FF:000011">
    <property type="entry name" value="DNA repair protein RadA"/>
    <property type="match status" value="1"/>
</dbReference>
<dbReference type="Pfam" id="PF13541">
    <property type="entry name" value="ChlI"/>
    <property type="match status" value="1"/>
</dbReference>
<keyword evidence="4 13" id="KW-0863">Zinc-finger</keyword>
<gene>
    <name evidence="11" type="primary">radA</name>
    <name evidence="15" type="ORF">B1A74_11510</name>
</gene>
<feature type="region of interest" description="Lon-protease-like" evidence="11">
    <location>
        <begin position="349"/>
        <end position="449"/>
    </location>
</feature>
<dbReference type="Gene3D" id="3.40.50.300">
    <property type="entry name" value="P-loop containing nucleotide triphosphate hydrolases"/>
    <property type="match status" value="1"/>
</dbReference>
<comment type="function">
    <text evidence="11">Plays a role in repairing double-strand DNA breaks, probably involving stabilizing or processing branched DNA or blocked replication forks.</text>
</comment>
<dbReference type="FunFam" id="3.40.50.300:FF:000050">
    <property type="entry name" value="DNA repair protein RadA"/>
    <property type="match status" value="1"/>
</dbReference>
<evidence type="ECO:0000256" key="5">
    <source>
        <dbReference type="ARBA" id="ARBA00022801"/>
    </source>
</evidence>
<keyword evidence="8 11" id="KW-0346">Stress response</keyword>
<dbReference type="InterPro" id="IPR041166">
    <property type="entry name" value="Rubredoxin_2"/>
</dbReference>
<evidence type="ECO:0000256" key="12">
    <source>
        <dbReference type="NCBIfam" id="TIGR00416"/>
    </source>
</evidence>
<keyword evidence="3 11" id="KW-0227">DNA damage</keyword>
<dbReference type="GO" id="GO:0016787">
    <property type="term" value="F:hydrolase activity"/>
    <property type="evidence" value="ECO:0007669"/>
    <property type="project" value="UniProtKB-KW"/>
</dbReference>
<dbReference type="RefSeq" id="WP_018946577.1">
    <property type="nucleotide sequence ID" value="NZ_MUZR01000051.1"/>
</dbReference>
<dbReference type="PROSITE" id="PS50162">
    <property type="entry name" value="RECA_2"/>
    <property type="match status" value="1"/>
</dbReference>
<dbReference type="NCBIfam" id="TIGR00416">
    <property type="entry name" value="sms"/>
    <property type="match status" value="1"/>
</dbReference>
<keyword evidence="16" id="KW-1185">Reference proteome</keyword>
<dbReference type="HAMAP" id="MF_01498">
    <property type="entry name" value="RadA_bact"/>
    <property type="match status" value="1"/>
</dbReference>
<dbReference type="InterPro" id="IPR004504">
    <property type="entry name" value="DNA_repair_RadA"/>
</dbReference>
<dbReference type="PANTHER" id="PTHR32472:SF10">
    <property type="entry name" value="DNA REPAIR PROTEIN RADA-LIKE PROTEIN"/>
    <property type="match status" value="1"/>
</dbReference>
<comment type="caution">
    <text evidence="15">The sequence shown here is derived from an EMBL/GenBank/DDBJ whole genome shotgun (WGS) entry which is preliminary data.</text>
</comment>
<dbReference type="Proteomes" id="UP000189177">
    <property type="component" value="Unassembled WGS sequence"/>
</dbReference>
<dbReference type="GO" id="GO:0005829">
    <property type="term" value="C:cytosol"/>
    <property type="evidence" value="ECO:0007669"/>
    <property type="project" value="TreeGrafter"/>
</dbReference>
<evidence type="ECO:0000313" key="16">
    <source>
        <dbReference type="Proteomes" id="UP000189177"/>
    </source>
</evidence>
<dbReference type="AlphaFoldDB" id="A0A1V2ZWB8"/>
<evidence type="ECO:0000256" key="1">
    <source>
        <dbReference type="ARBA" id="ARBA00022723"/>
    </source>
</evidence>
<dbReference type="CDD" id="cd01121">
    <property type="entry name" value="RadA_SMS_N"/>
    <property type="match status" value="1"/>
</dbReference>
<comment type="domain">
    <text evidence="11">The middle region has homology to RecA with ATPase motifs including the RadA KNRFG motif, while the C-terminus is homologous to Lon protease.</text>
</comment>
<evidence type="ECO:0000256" key="10">
    <source>
        <dbReference type="ARBA" id="ARBA00023204"/>
    </source>
</evidence>
<dbReference type="STRING" id="252474.B1A74_11510"/>
<evidence type="ECO:0000256" key="3">
    <source>
        <dbReference type="ARBA" id="ARBA00022763"/>
    </source>
</evidence>
<accession>A0A1V2ZWB8</accession>
<dbReference type="GO" id="GO:0140664">
    <property type="term" value="F:ATP-dependent DNA damage sensor activity"/>
    <property type="evidence" value="ECO:0007669"/>
    <property type="project" value="InterPro"/>
</dbReference>
<reference evidence="15 16" key="1">
    <citation type="submission" date="2017-02" db="EMBL/GenBank/DDBJ databases">
        <title>Genomic diversity within the haloalkaliphilic genus Thioalkalivibrio.</title>
        <authorList>
            <person name="Ahn A.-C."/>
            <person name="Meier-Kolthoff J."/>
            <person name="Overmars L."/>
            <person name="Richter M."/>
            <person name="Woyke T."/>
            <person name="Sorokin D.Y."/>
            <person name="Muyzer G."/>
        </authorList>
    </citation>
    <scope>NUCLEOTIDE SEQUENCE [LARGE SCALE GENOMIC DNA]</scope>
    <source>
        <strain evidence="15 16">HL17</strain>
    </source>
</reference>
<name>A0A1V2ZWB8_9GAMM</name>
<keyword evidence="6 13" id="KW-0862">Zinc</keyword>
<dbReference type="InterPro" id="IPR014721">
    <property type="entry name" value="Ribsml_uS5_D2-typ_fold_subgr"/>
</dbReference>
<keyword evidence="9 11" id="KW-0238">DNA-binding</keyword>
<evidence type="ECO:0000256" key="9">
    <source>
        <dbReference type="ARBA" id="ARBA00023125"/>
    </source>
</evidence>
<organism evidence="15 16">
    <name type="scientific">Thioalkalivibrio halophilus</name>
    <dbReference type="NCBI Taxonomy" id="252474"/>
    <lineage>
        <taxon>Bacteria</taxon>
        <taxon>Pseudomonadati</taxon>
        <taxon>Pseudomonadota</taxon>
        <taxon>Gammaproteobacteria</taxon>
        <taxon>Chromatiales</taxon>
        <taxon>Ectothiorhodospiraceae</taxon>
        <taxon>Thioalkalivibrio</taxon>
    </lineage>
</organism>
<evidence type="ECO:0000259" key="14">
    <source>
        <dbReference type="PROSITE" id="PS50162"/>
    </source>
</evidence>
<evidence type="ECO:0000256" key="6">
    <source>
        <dbReference type="ARBA" id="ARBA00022833"/>
    </source>
</evidence>
<keyword evidence="10 11" id="KW-0234">DNA repair</keyword>
<keyword evidence="1 11" id="KW-0479">Metal-binding</keyword>
<dbReference type="Gene3D" id="3.30.230.10">
    <property type="match status" value="1"/>
</dbReference>
<dbReference type="InterPro" id="IPR020588">
    <property type="entry name" value="RecA_ATP-bd"/>
</dbReference>
<dbReference type="InterPro" id="IPR020568">
    <property type="entry name" value="Ribosomal_Su5_D2-typ_SF"/>
</dbReference>
<keyword evidence="5" id="KW-0378">Hydrolase</keyword>
<evidence type="ECO:0000313" key="15">
    <source>
        <dbReference type="EMBL" id="OOC09365.1"/>
    </source>
</evidence>
<evidence type="ECO:0000256" key="2">
    <source>
        <dbReference type="ARBA" id="ARBA00022741"/>
    </source>
</evidence>
<proteinExistence type="inferred from homology"/>
<keyword evidence="7 11" id="KW-0067">ATP-binding</keyword>